<dbReference type="Pfam" id="PF17936">
    <property type="entry name" value="Big_6"/>
    <property type="match status" value="2"/>
</dbReference>
<comment type="similarity">
    <text evidence="1">Belongs to the intimin/invasin family.</text>
</comment>
<dbReference type="PROSITE" id="PS51127">
    <property type="entry name" value="BIG1"/>
    <property type="match status" value="1"/>
</dbReference>
<dbReference type="Proteomes" id="UP000541033">
    <property type="component" value="Unassembled WGS sequence"/>
</dbReference>
<dbReference type="InterPro" id="IPR008964">
    <property type="entry name" value="Invasin/intimin_cell_adhesion"/>
</dbReference>
<proteinExistence type="inferred from homology"/>
<dbReference type="InterPro" id="IPR041498">
    <property type="entry name" value="Big_6"/>
</dbReference>
<dbReference type="RefSeq" id="WP_167150786.1">
    <property type="nucleotide sequence ID" value="NZ_JAAMOX010000002.1"/>
</dbReference>
<dbReference type="InterPro" id="IPR013783">
    <property type="entry name" value="Ig-like_fold"/>
</dbReference>
<dbReference type="Pfam" id="PF02369">
    <property type="entry name" value="Big_1"/>
    <property type="match status" value="2"/>
</dbReference>
<dbReference type="InterPro" id="IPR011050">
    <property type="entry name" value="Pectin_lyase_fold/virulence"/>
</dbReference>
<dbReference type="Pfam" id="PF09134">
    <property type="entry name" value="Invasin_D3"/>
    <property type="match status" value="1"/>
</dbReference>
<feature type="domain" description="Big-1" evidence="4">
    <location>
        <begin position="885"/>
        <end position="993"/>
    </location>
</feature>
<sequence>MRVHLRRNHTRPRSFVVGVALVLAGALAASAGVELTGVGALPAAAAPSANGYDHTLRVDDVRLIPDATPGDGVCATAATYGSTCTLLAAAQEANALTDLDPTQQVLVTLATPTAAGSIRQLDGSFANDGIVLLTNSATNTPTGFSGMIQGQAAMNTIVGGSIDGDIYGSILWFSGNVVIDLQNRLELLPPGDGGLLGTTLSFTGTDQVLRNFTNIAGAESAISVGKTATNVLIEHGTIANGPAGSGGLAYATERGINVVGGSTQTRVHAVTIDSMWRAGINVVAQSGNAGEPIHGLSITESTFSWENRDANNLAYGLGKWDAGTVRVDDLDIRDSSFLDFRRGAGYDSNVPISGDRIQTGGTSRVSGNTFQNTLAAASIYSDRNSDIRLVQEPAPGSSLSIDHNVFSNTTAWVPTGPAVQIAGGGSSAGRVSVTDNAFFGWNRNAVGQVISVTSTGGPSVALDRNTLSSVGGYTESATNSAELPGDIANPVHVANANGNVRTAFPSAAAFEPGACQLTVTTQRPQAGGGQPAYPIRVDAFAGGVNGAENYLGGVAVNSDADWGADGVQLTYPYSLGGAKLRLQTVDALGNVSPLSRTVEVAGADTCGPQLWVQQAETQADPSWSRSLRFEVLSSEPLANDALRGALDLGQAAAEIVSVVPASADASTNTRWSVTVRADAAGTVTLGVGAGSVSDRAGNTNPQPANTMDAPNNFIRSSDPAGVETTPGALIDNAVTYQLPIRLTAPESRTLSVSELGNVSDQFSISLEARDALGRTAFAPAALVTVTPQWSGLVRDERMPHPATTEAEQATLLPNQPTVSSTDAVIDVADREVAVGVAAVNNTIVDGTRSVQLAPVLHSDDPEFDGLMLDSLSVTVTDDDDPVAADSVISVTANGAVADGVATNSVSALIRNAAGQPVQNAVVSFQVPEGVNALSGADTIAGPSTVTATTDAAGGATLLLSSTRAHTDFAIVSTVISGGAPVGIGTAPAVVSFVPGVASAEHSALSVSAEQVSVDADPHRVTVSVVDAFGNAVSGATVIVTTDPVTTMSGDGIAQSGIDGIAFVDLSTEVAQSVTVVATIGGVEVSGSPASISFGAGDFSAPDSGVRASVTVAEANGIHEVLLEAHLHDAHGNLITSEVDDVVILSSAGDVAETRFVGDGRYEAILTSDAAATADASVTVGGVKASGEVTVTFVPTPSAPAANPSNGVTLTGRADANNTVVVTTETGLSLGSAPTDAFGWFVVTLTAPVVDGQVVHVEARDTNGFVSPVTNVTIDQVAPSVPWVDPSNGRSLTICAEDGTTVVVEDADGIHVDGSFGEFVDGCVVFTPSTRLTEQDDLRVVAVDPANNRSDPAVPLIDTTPPVAPTIAPSNGKTISGGVVEYDDQLVFLDGNGNRLVGTIAIDEQGRFTFSPAPRLQTGDDVVIRVTDPVGNAVEAPVLIDSTRPTAAVVAHFTGEMLAGYAEPGSTVTVTDEAGALLGTVIAGADGYFEVVYLLAPTRDETIAVLVADKAGNDSEELHLRLSGASVMLGRSLLSNDATQTVYGFGYHRGETVTATVNGTDLPPVTATAGPTGDVVISIPLDRKLALGDYTVTLVGSQFSLQSETFTVAEHSVWRMGESALATTGNDSSSMVAFGALLLLAGVAGILATRGRTRRSTRS</sequence>
<evidence type="ECO:0000313" key="6">
    <source>
        <dbReference type="Proteomes" id="UP000541033"/>
    </source>
</evidence>
<dbReference type="Gene3D" id="2.160.20.10">
    <property type="entry name" value="Single-stranded right-handed beta-helix, Pectin lyase-like"/>
    <property type="match status" value="1"/>
</dbReference>
<keyword evidence="3" id="KW-0472">Membrane</keyword>
<evidence type="ECO:0000259" key="4">
    <source>
        <dbReference type="PROSITE" id="PS51127"/>
    </source>
</evidence>
<evidence type="ECO:0000256" key="2">
    <source>
        <dbReference type="SAM" id="MobiDB-lite"/>
    </source>
</evidence>
<dbReference type="InterPro" id="IPR003344">
    <property type="entry name" value="Big_1_dom"/>
</dbReference>
<gene>
    <name evidence="5" type="ORF">FHX76_002299</name>
</gene>
<feature type="region of interest" description="Disordered" evidence="2">
    <location>
        <begin position="692"/>
        <end position="711"/>
    </location>
</feature>
<evidence type="ECO:0000256" key="1">
    <source>
        <dbReference type="ARBA" id="ARBA00010116"/>
    </source>
</evidence>
<feature type="transmembrane region" description="Helical" evidence="3">
    <location>
        <begin position="1630"/>
        <end position="1648"/>
    </location>
</feature>
<accession>A0A7X5R2C7</accession>
<evidence type="ECO:0000313" key="5">
    <source>
        <dbReference type="EMBL" id="NIH54403.1"/>
    </source>
</evidence>
<evidence type="ECO:0000256" key="3">
    <source>
        <dbReference type="SAM" id="Phobius"/>
    </source>
</evidence>
<keyword evidence="6" id="KW-1185">Reference proteome</keyword>
<comment type="caution">
    <text evidence="5">The sequence shown here is derived from an EMBL/GenBank/DDBJ whole genome shotgun (WGS) entry which is preliminary data.</text>
</comment>
<keyword evidence="3" id="KW-1133">Transmembrane helix</keyword>
<dbReference type="InterPro" id="IPR012334">
    <property type="entry name" value="Pectin_lyas_fold"/>
</dbReference>
<dbReference type="SUPFAM" id="SSF51126">
    <property type="entry name" value="Pectin lyase-like"/>
    <property type="match status" value="1"/>
</dbReference>
<dbReference type="GO" id="GO:0005975">
    <property type="term" value="P:carbohydrate metabolic process"/>
    <property type="evidence" value="ECO:0007669"/>
    <property type="project" value="UniProtKB-ARBA"/>
</dbReference>
<feature type="compositionally biased region" description="Polar residues" evidence="2">
    <location>
        <begin position="696"/>
        <end position="711"/>
    </location>
</feature>
<dbReference type="Gene3D" id="2.60.40.10">
    <property type="entry name" value="Immunoglobulins"/>
    <property type="match status" value="6"/>
</dbReference>
<name>A0A7X5R2C7_9MICO</name>
<keyword evidence="3" id="KW-0812">Transmembrane</keyword>
<protein>
    <recommendedName>
        <fullName evidence="4">Big-1 domain-containing protein</fullName>
    </recommendedName>
</protein>
<dbReference type="EMBL" id="JAAMOX010000002">
    <property type="protein sequence ID" value="NIH54403.1"/>
    <property type="molecule type" value="Genomic_DNA"/>
</dbReference>
<reference evidence="5 6" key="1">
    <citation type="submission" date="2020-02" db="EMBL/GenBank/DDBJ databases">
        <title>Sequencing the genomes of 1000 actinobacteria strains.</title>
        <authorList>
            <person name="Klenk H.-P."/>
        </authorList>
    </citation>
    <scope>NUCLEOTIDE SEQUENCE [LARGE SCALE GENOMIC DNA]</scope>
    <source>
        <strain evidence="5 6">DSM 27960</strain>
    </source>
</reference>
<dbReference type="InterPro" id="IPR015217">
    <property type="entry name" value="Invasin_dom_3"/>
</dbReference>
<dbReference type="SMART" id="SM00634">
    <property type="entry name" value="BID_1"/>
    <property type="match status" value="2"/>
</dbReference>
<dbReference type="SUPFAM" id="SSF49373">
    <property type="entry name" value="Invasin/intimin cell-adhesion fragments"/>
    <property type="match status" value="3"/>
</dbReference>
<organism evidence="5 6">
    <name type="scientific">Lysinibacter cavernae</name>
    <dbReference type="NCBI Taxonomy" id="1640652"/>
    <lineage>
        <taxon>Bacteria</taxon>
        <taxon>Bacillati</taxon>
        <taxon>Actinomycetota</taxon>
        <taxon>Actinomycetes</taxon>
        <taxon>Micrococcales</taxon>
        <taxon>Microbacteriaceae</taxon>
        <taxon>Lysinibacter</taxon>
    </lineage>
</organism>